<feature type="region of interest" description="Disordered" evidence="1">
    <location>
        <begin position="194"/>
        <end position="284"/>
    </location>
</feature>
<feature type="transmembrane region" description="Helical" evidence="2">
    <location>
        <begin position="102"/>
        <end position="121"/>
    </location>
</feature>
<dbReference type="EMBL" id="JBHSBB010000014">
    <property type="protein sequence ID" value="MFC4034562.1"/>
    <property type="molecule type" value="Genomic_DNA"/>
</dbReference>
<proteinExistence type="predicted"/>
<feature type="transmembrane region" description="Helical" evidence="2">
    <location>
        <begin position="75"/>
        <end position="96"/>
    </location>
</feature>
<sequence length="284" mass="29364">MKPQQWAAAGAATATVLLTGFAFWLSYEHLHDVSAGNGLSGARAWAWPACLDLFIVIGELLMLRASLLRSGMDWWAVALMVTGSGGSIALNVAGVGSGAPKLTYVVAAVPPVAALLAFGALMRQVHDHLAVEPEPAVSGVPDTSELIEVPAGPAPEPVVIERVTETEDAGARFAPALTLGPLVPVAELLAGTGREQGDRGSFAGTNPYAEPVEPSAARTEPEPVAPEPEAKPQTSSGGVPAERIRAAREWLAAEPELTGTEIGRRLGTSDSYGRRVRTAALAAG</sequence>
<dbReference type="Pfam" id="PF10935">
    <property type="entry name" value="DUF2637"/>
    <property type="match status" value="1"/>
</dbReference>
<reference evidence="4" key="1">
    <citation type="journal article" date="2019" name="Int. J. Syst. Evol. Microbiol.">
        <title>The Global Catalogue of Microorganisms (GCM) 10K type strain sequencing project: providing services to taxonomists for standard genome sequencing and annotation.</title>
        <authorList>
            <consortium name="The Broad Institute Genomics Platform"/>
            <consortium name="The Broad Institute Genome Sequencing Center for Infectious Disease"/>
            <person name="Wu L."/>
            <person name="Ma J."/>
        </authorList>
    </citation>
    <scope>NUCLEOTIDE SEQUENCE [LARGE SCALE GENOMIC DNA]</scope>
    <source>
        <strain evidence="4">CGMCC 4.7237</strain>
    </source>
</reference>
<evidence type="ECO:0000256" key="1">
    <source>
        <dbReference type="SAM" id="MobiDB-lite"/>
    </source>
</evidence>
<evidence type="ECO:0000313" key="3">
    <source>
        <dbReference type="EMBL" id="MFC4034562.1"/>
    </source>
</evidence>
<organism evidence="3 4">
    <name type="scientific">Streptomyces polygonati</name>
    <dbReference type="NCBI Taxonomy" id="1617087"/>
    <lineage>
        <taxon>Bacteria</taxon>
        <taxon>Bacillati</taxon>
        <taxon>Actinomycetota</taxon>
        <taxon>Actinomycetes</taxon>
        <taxon>Kitasatosporales</taxon>
        <taxon>Streptomycetaceae</taxon>
        <taxon>Streptomyces</taxon>
    </lineage>
</organism>
<evidence type="ECO:0000313" key="4">
    <source>
        <dbReference type="Proteomes" id="UP001595765"/>
    </source>
</evidence>
<dbReference type="RefSeq" id="WP_386432885.1">
    <property type="nucleotide sequence ID" value="NZ_JBHSBB010000014.1"/>
</dbReference>
<dbReference type="Proteomes" id="UP001595765">
    <property type="component" value="Unassembled WGS sequence"/>
</dbReference>
<feature type="transmembrane region" description="Helical" evidence="2">
    <location>
        <begin position="7"/>
        <end position="25"/>
    </location>
</feature>
<gene>
    <name evidence="3" type="ORF">ACFO3J_24240</name>
</gene>
<keyword evidence="2" id="KW-0812">Transmembrane</keyword>
<feature type="transmembrane region" description="Helical" evidence="2">
    <location>
        <begin position="45"/>
        <end position="63"/>
    </location>
</feature>
<name>A0ABV8HUA5_9ACTN</name>
<keyword evidence="2" id="KW-0472">Membrane</keyword>
<dbReference type="InterPro" id="IPR021235">
    <property type="entry name" value="DUF2637"/>
</dbReference>
<comment type="caution">
    <text evidence="3">The sequence shown here is derived from an EMBL/GenBank/DDBJ whole genome shotgun (WGS) entry which is preliminary data.</text>
</comment>
<keyword evidence="2" id="KW-1133">Transmembrane helix</keyword>
<accession>A0ABV8HUA5</accession>
<evidence type="ECO:0000256" key="2">
    <source>
        <dbReference type="SAM" id="Phobius"/>
    </source>
</evidence>
<keyword evidence="4" id="KW-1185">Reference proteome</keyword>
<protein>
    <submittedName>
        <fullName evidence="3">DUF2637 domain-containing protein</fullName>
    </submittedName>
</protein>